<evidence type="ECO:0000256" key="1">
    <source>
        <dbReference type="ARBA" id="ARBA00022692"/>
    </source>
</evidence>
<sequence>LPGVRAWDDDDIKLFDLQHALTQRHGPRSTLYSVLGVAQDATTSQLARAYRRAALKYHPDKKSESSASDDGEAKSTSTDDDEAYALLTSLMGRLRDPLHRARYDAFIRSGFPVYRAASGGYFYQTWRPGIITVLFGCLLFVSAVQALSTW</sequence>
<evidence type="ECO:0000259" key="8">
    <source>
        <dbReference type="PROSITE" id="PS50076"/>
    </source>
</evidence>
<keyword evidence="1 7" id="KW-0812">Transmembrane</keyword>
<dbReference type="SMART" id="SM00271">
    <property type="entry name" value="DnaJ"/>
    <property type="match status" value="1"/>
</dbReference>
<organism evidence="9 10">
    <name type="scientific">Caulochytrium protostelioides</name>
    <dbReference type="NCBI Taxonomy" id="1555241"/>
    <lineage>
        <taxon>Eukaryota</taxon>
        <taxon>Fungi</taxon>
        <taxon>Fungi incertae sedis</taxon>
        <taxon>Chytridiomycota</taxon>
        <taxon>Chytridiomycota incertae sedis</taxon>
        <taxon>Chytridiomycetes</taxon>
        <taxon>Caulochytriales</taxon>
        <taxon>Caulochytriaceae</taxon>
        <taxon>Caulochytrium</taxon>
    </lineage>
</organism>
<dbReference type="OrthoDB" id="413400at2759"/>
<keyword evidence="10" id="KW-1185">Reference proteome</keyword>
<dbReference type="PANTHER" id="PTHR44653:SF2">
    <property type="entry name" value="DNAJ HOMOLOG SUBFAMILY C MEMBER 1"/>
    <property type="match status" value="1"/>
</dbReference>
<dbReference type="STRING" id="1555241.A0A4P9X2D8"/>
<dbReference type="Proteomes" id="UP000274922">
    <property type="component" value="Unassembled WGS sequence"/>
</dbReference>
<dbReference type="PROSITE" id="PS50076">
    <property type="entry name" value="DNAJ_2"/>
    <property type="match status" value="1"/>
</dbReference>
<keyword evidence="3 7" id="KW-1133">Transmembrane helix</keyword>
<dbReference type="EMBL" id="ML014392">
    <property type="protein sequence ID" value="RKO98610.1"/>
    <property type="molecule type" value="Genomic_DNA"/>
</dbReference>
<dbReference type="SUPFAM" id="SSF46565">
    <property type="entry name" value="Chaperone J-domain"/>
    <property type="match status" value="1"/>
</dbReference>
<reference evidence="10" key="1">
    <citation type="journal article" date="2018" name="Nat. Microbiol.">
        <title>Leveraging single-cell genomics to expand the fungal tree of life.</title>
        <authorList>
            <person name="Ahrendt S.R."/>
            <person name="Quandt C.A."/>
            <person name="Ciobanu D."/>
            <person name="Clum A."/>
            <person name="Salamov A."/>
            <person name="Andreopoulos B."/>
            <person name="Cheng J.F."/>
            <person name="Woyke T."/>
            <person name="Pelin A."/>
            <person name="Henrissat B."/>
            <person name="Reynolds N.K."/>
            <person name="Benny G.L."/>
            <person name="Smith M.E."/>
            <person name="James T.Y."/>
            <person name="Grigoriev I.V."/>
        </authorList>
    </citation>
    <scope>NUCLEOTIDE SEQUENCE [LARGE SCALE GENOMIC DNA]</scope>
    <source>
        <strain evidence="10">ATCC 52028</strain>
    </source>
</reference>
<protein>
    <recommendedName>
        <fullName evidence="8">J domain-containing protein</fullName>
    </recommendedName>
</protein>
<dbReference type="PRINTS" id="PR00625">
    <property type="entry name" value="JDOMAIN"/>
</dbReference>
<feature type="non-terminal residue" evidence="9">
    <location>
        <position position="1"/>
    </location>
</feature>
<keyword evidence="2" id="KW-0732">Signal</keyword>
<accession>A0A4P9X2D8</accession>
<evidence type="ECO:0000313" key="9">
    <source>
        <dbReference type="EMBL" id="RKO98610.1"/>
    </source>
</evidence>
<dbReference type="CDD" id="cd06257">
    <property type="entry name" value="DnaJ"/>
    <property type="match status" value="1"/>
</dbReference>
<evidence type="ECO:0000256" key="4">
    <source>
        <dbReference type="ARBA" id="ARBA00023136"/>
    </source>
</evidence>
<evidence type="ECO:0000256" key="7">
    <source>
        <dbReference type="SAM" id="Phobius"/>
    </source>
</evidence>
<feature type="non-terminal residue" evidence="9">
    <location>
        <position position="150"/>
    </location>
</feature>
<feature type="transmembrane region" description="Helical" evidence="7">
    <location>
        <begin position="129"/>
        <end position="148"/>
    </location>
</feature>
<feature type="domain" description="J" evidence="8">
    <location>
        <begin position="30"/>
        <end position="107"/>
    </location>
</feature>
<evidence type="ECO:0000256" key="2">
    <source>
        <dbReference type="ARBA" id="ARBA00022729"/>
    </source>
</evidence>
<proteinExistence type="predicted"/>
<dbReference type="Pfam" id="PF00226">
    <property type="entry name" value="DnaJ"/>
    <property type="match status" value="1"/>
</dbReference>
<gene>
    <name evidence="9" type="ORF">CXG81DRAFT_8004</name>
</gene>
<dbReference type="AlphaFoldDB" id="A0A4P9X2D8"/>
<dbReference type="InterPro" id="IPR036869">
    <property type="entry name" value="J_dom_sf"/>
</dbReference>
<dbReference type="GO" id="GO:0012505">
    <property type="term" value="C:endomembrane system"/>
    <property type="evidence" value="ECO:0007669"/>
    <property type="project" value="UniProtKB-SubCell"/>
</dbReference>
<keyword evidence="4 7" id="KW-0472">Membrane</keyword>
<evidence type="ECO:0000313" key="10">
    <source>
        <dbReference type="Proteomes" id="UP000274922"/>
    </source>
</evidence>
<dbReference type="PANTHER" id="PTHR44653">
    <property type="entry name" value="DNAJ HOMOLOG SUBFAMILY C MEMBER 1"/>
    <property type="match status" value="1"/>
</dbReference>
<comment type="subcellular location">
    <subcellularLocation>
        <location evidence="5">Endomembrane system</location>
        <topology evidence="5">Single-pass membrane protein</topology>
    </subcellularLocation>
</comment>
<dbReference type="InterPro" id="IPR052606">
    <property type="entry name" value="DnaJ_domain_protein"/>
</dbReference>
<dbReference type="Gene3D" id="1.10.287.110">
    <property type="entry name" value="DnaJ domain"/>
    <property type="match status" value="1"/>
</dbReference>
<dbReference type="InterPro" id="IPR001623">
    <property type="entry name" value="DnaJ_domain"/>
</dbReference>
<evidence type="ECO:0000256" key="5">
    <source>
        <dbReference type="ARBA" id="ARBA00037847"/>
    </source>
</evidence>
<evidence type="ECO:0000256" key="6">
    <source>
        <dbReference type="SAM" id="MobiDB-lite"/>
    </source>
</evidence>
<name>A0A4P9X2D8_9FUNG</name>
<feature type="region of interest" description="Disordered" evidence="6">
    <location>
        <begin position="56"/>
        <end position="79"/>
    </location>
</feature>
<evidence type="ECO:0000256" key="3">
    <source>
        <dbReference type="ARBA" id="ARBA00022989"/>
    </source>
</evidence>